<dbReference type="EMBL" id="CP019070">
    <property type="protein sequence ID" value="APW64810.1"/>
    <property type="molecule type" value="Genomic_DNA"/>
</dbReference>
<dbReference type="InterPro" id="IPR006668">
    <property type="entry name" value="Mg_transptr_MgtE_intracell_dom"/>
</dbReference>
<dbReference type="Pfam" id="PF00571">
    <property type="entry name" value="CBS"/>
    <property type="match status" value="2"/>
</dbReference>
<evidence type="ECO:0000259" key="10">
    <source>
        <dbReference type="PROSITE" id="PS51371"/>
    </source>
</evidence>
<dbReference type="InterPro" id="IPR036739">
    <property type="entry name" value="SLC41_membr_dom_sf"/>
</dbReference>
<evidence type="ECO:0000256" key="7">
    <source>
        <dbReference type="ARBA" id="ARBA00023136"/>
    </source>
</evidence>
<sequence length="454" mass="50751">MDQTQIVLELNTKLISIIEDYKKGISDIHPFDIAKDLQDLRDIEINEYKNICKKIPSDLFAQILVNMPTYIQEEITNIISEKKVAKVTSSMDSDDASMLIYNISQKDEDAAQTVLSKLNDEDKQIIEELNAYEEEQAGAFMQKELFSVNINETIDTALKRLKKEKDLNILHDIFHAFLTDDENNYLGSIGLEELILFERTQTFKELPKDIIEHYSFNDKEEIDEVVSMFTNYNLNALAIINSDNKLLGRVTHDDVRNLMQEQDTKQLYSLAGVSDKAEEEESIFKIGKNRAFWLSINLITAILASIVIGLFDATIQSLVALAVLMPIVASMGGNAGTQTLTVTVRQMALGSIEYDDAKKTIIKEVIISLVNGLLFAFVIGVIAYFWFNIPLLGIVIAISMIINLVSAGFFGAVIPLVLEKLDIDPAIGSTVILTTVTDIVGFFSFLGLATIILL</sequence>
<evidence type="ECO:0000256" key="1">
    <source>
        <dbReference type="ARBA" id="ARBA00004141"/>
    </source>
</evidence>
<dbReference type="PANTHER" id="PTHR41394">
    <property type="entry name" value="MAGNESIUM TRANSPORTER MGTE"/>
    <property type="match status" value="1"/>
</dbReference>
<comment type="similarity">
    <text evidence="2 9">Belongs to the SLC41A transporter family.</text>
</comment>
<proteinExistence type="inferred from homology"/>
<accession>A0A1P8KJT5</accession>
<dbReference type="SUPFAM" id="SSF161093">
    <property type="entry name" value="MgtE membrane domain-like"/>
    <property type="match status" value="1"/>
</dbReference>
<feature type="transmembrane region" description="Helical" evidence="9">
    <location>
        <begin position="365"/>
        <end position="387"/>
    </location>
</feature>
<dbReference type="SUPFAM" id="SSF158791">
    <property type="entry name" value="MgtE N-terminal domain-like"/>
    <property type="match status" value="1"/>
</dbReference>
<dbReference type="GO" id="GO:0005886">
    <property type="term" value="C:plasma membrane"/>
    <property type="evidence" value="ECO:0007669"/>
    <property type="project" value="UniProtKB-SubCell"/>
</dbReference>
<keyword evidence="8" id="KW-0129">CBS domain</keyword>
<comment type="function">
    <text evidence="9">Acts as a magnesium transporter.</text>
</comment>
<feature type="transmembrane region" description="Helical" evidence="9">
    <location>
        <begin position="393"/>
        <end position="418"/>
    </location>
</feature>
<evidence type="ECO:0000256" key="4">
    <source>
        <dbReference type="ARBA" id="ARBA00022692"/>
    </source>
</evidence>
<comment type="subcellular location">
    <subcellularLocation>
        <location evidence="9">Cell membrane</location>
        <topology evidence="9">Multi-pass membrane protein</topology>
    </subcellularLocation>
    <subcellularLocation>
        <location evidence="1">Membrane</location>
        <topology evidence="1">Multi-pass membrane protein</topology>
    </subcellularLocation>
</comment>
<dbReference type="PROSITE" id="PS51371">
    <property type="entry name" value="CBS"/>
    <property type="match status" value="1"/>
</dbReference>
<dbReference type="OrthoDB" id="9790355at2"/>
<evidence type="ECO:0000313" key="12">
    <source>
        <dbReference type="Proteomes" id="UP000186074"/>
    </source>
</evidence>
<feature type="transmembrane region" description="Helical" evidence="9">
    <location>
        <begin position="291"/>
        <end position="311"/>
    </location>
</feature>
<dbReference type="SUPFAM" id="SSF54631">
    <property type="entry name" value="CBS-domain pair"/>
    <property type="match status" value="1"/>
</dbReference>
<gene>
    <name evidence="11" type="ORF">LPB137_02580</name>
</gene>
<dbReference type="STRING" id="1850254.LPB137_02580"/>
<dbReference type="KEGG" id="alp:LPB137_02580"/>
<dbReference type="Gene3D" id="3.10.580.10">
    <property type="entry name" value="CBS-domain"/>
    <property type="match status" value="1"/>
</dbReference>
<dbReference type="GO" id="GO:0046872">
    <property type="term" value="F:metal ion binding"/>
    <property type="evidence" value="ECO:0007669"/>
    <property type="project" value="UniProtKB-KW"/>
</dbReference>
<keyword evidence="4 9" id="KW-0812">Transmembrane</keyword>
<keyword evidence="12" id="KW-1185">Reference proteome</keyword>
<dbReference type="Pfam" id="PF01769">
    <property type="entry name" value="MgtE"/>
    <property type="match status" value="1"/>
</dbReference>
<dbReference type="SMART" id="SM00924">
    <property type="entry name" value="MgtE_N"/>
    <property type="match status" value="1"/>
</dbReference>
<name>A0A1P8KJT5_9BACT</name>
<evidence type="ECO:0000256" key="8">
    <source>
        <dbReference type="PROSITE-ProRule" id="PRU00703"/>
    </source>
</evidence>
<keyword evidence="5 9" id="KW-0460">Magnesium</keyword>
<feature type="domain" description="CBS" evidence="10">
    <location>
        <begin position="141"/>
        <end position="205"/>
    </location>
</feature>
<dbReference type="AlphaFoldDB" id="A0A1P8KJT5"/>
<evidence type="ECO:0000313" key="11">
    <source>
        <dbReference type="EMBL" id="APW64810.1"/>
    </source>
</evidence>
<dbReference type="Pfam" id="PF03448">
    <property type="entry name" value="MgtE_N"/>
    <property type="match status" value="1"/>
</dbReference>
<keyword evidence="7 9" id="KW-0472">Membrane</keyword>
<dbReference type="InterPro" id="IPR000644">
    <property type="entry name" value="CBS_dom"/>
</dbReference>
<dbReference type="GO" id="GO:0015095">
    <property type="term" value="F:magnesium ion transmembrane transporter activity"/>
    <property type="evidence" value="ECO:0007669"/>
    <property type="project" value="UniProtKB-UniRule"/>
</dbReference>
<evidence type="ECO:0000256" key="9">
    <source>
        <dbReference type="RuleBase" id="RU362011"/>
    </source>
</evidence>
<dbReference type="InterPro" id="IPR046342">
    <property type="entry name" value="CBS_dom_sf"/>
</dbReference>
<keyword evidence="6 9" id="KW-1133">Transmembrane helix</keyword>
<protein>
    <recommendedName>
        <fullName evidence="9">Magnesium transporter MgtE</fullName>
    </recommendedName>
</protein>
<keyword evidence="9" id="KW-1003">Cell membrane</keyword>
<dbReference type="Gene3D" id="1.10.357.20">
    <property type="entry name" value="SLC41 divalent cation transporters, integral membrane domain"/>
    <property type="match status" value="1"/>
</dbReference>
<reference evidence="11 12" key="1">
    <citation type="submission" date="2017-01" db="EMBL/GenBank/DDBJ databases">
        <title>Genome sequencing of Arcobacter sp. LPB0137.</title>
        <authorList>
            <person name="Lee G.-W."/>
            <person name="Yi H."/>
        </authorList>
    </citation>
    <scope>NUCLEOTIDE SEQUENCE [LARGE SCALE GENOMIC DNA]</scope>
    <source>
        <strain evidence="11 12">LPB0137</strain>
    </source>
</reference>
<keyword evidence="3 9" id="KW-0813">Transport</keyword>
<comment type="subunit">
    <text evidence="9">Homodimer.</text>
</comment>
<evidence type="ECO:0000256" key="5">
    <source>
        <dbReference type="ARBA" id="ARBA00022842"/>
    </source>
</evidence>
<dbReference type="InterPro" id="IPR038076">
    <property type="entry name" value="MgtE_N_sf"/>
</dbReference>
<dbReference type="RefSeq" id="WP_076083998.1">
    <property type="nucleotide sequence ID" value="NZ_CP019070.1"/>
</dbReference>
<feature type="transmembrane region" description="Helical" evidence="9">
    <location>
        <begin position="317"/>
        <end position="344"/>
    </location>
</feature>
<dbReference type="PANTHER" id="PTHR41394:SF5">
    <property type="entry name" value="SLC41A_MGTE INTEGRAL MEMBRANE DOMAIN-CONTAINING PROTEIN"/>
    <property type="match status" value="1"/>
</dbReference>
<dbReference type="InterPro" id="IPR006667">
    <property type="entry name" value="SLC41_membr_dom"/>
</dbReference>
<organism evidence="11 12">
    <name type="scientific">Poseidonibacter parvus</name>
    <dbReference type="NCBI Taxonomy" id="1850254"/>
    <lineage>
        <taxon>Bacteria</taxon>
        <taxon>Pseudomonadati</taxon>
        <taxon>Campylobacterota</taxon>
        <taxon>Epsilonproteobacteria</taxon>
        <taxon>Campylobacterales</taxon>
        <taxon>Arcobacteraceae</taxon>
        <taxon>Poseidonibacter</taxon>
    </lineage>
</organism>
<feature type="transmembrane region" description="Helical" evidence="9">
    <location>
        <begin position="430"/>
        <end position="453"/>
    </location>
</feature>
<dbReference type="NCBIfam" id="TIGR00400">
    <property type="entry name" value="mgtE"/>
    <property type="match status" value="1"/>
</dbReference>
<evidence type="ECO:0000256" key="2">
    <source>
        <dbReference type="ARBA" id="ARBA00009749"/>
    </source>
</evidence>
<evidence type="ECO:0000256" key="6">
    <source>
        <dbReference type="ARBA" id="ARBA00022989"/>
    </source>
</evidence>
<dbReference type="Gene3D" id="1.25.60.10">
    <property type="entry name" value="MgtE N-terminal domain-like"/>
    <property type="match status" value="1"/>
</dbReference>
<keyword evidence="9" id="KW-0479">Metal-binding</keyword>
<evidence type="ECO:0000256" key="3">
    <source>
        <dbReference type="ARBA" id="ARBA00022448"/>
    </source>
</evidence>
<dbReference type="Proteomes" id="UP000186074">
    <property type="component" value="Chromosome"/>
</dbReference>
<dbReference type="InterPro" id="IPR006669">
    <property type="entry name" value="MgtE_transporter"/>
</dbReference>